<dbReference type="GeneID" id="110781975"/>
<comment type="subunit">
    <text evidence="4">Homotrimer.</text>
</comment>
<dbReference type="PANTHER" id="PTHR31269">
    <property type="entry name" value="S-TYPE ANION CHANNEL SLAH3"/>
    <property type="match status" value="1"/>
</dbReference>
<dbReference type="Proteomes" id="UP000813463">
    <property type="component" value="Chromosome 2"/>
</dbReference>
<dbReference type="RefSeq" id="XP_021841712.1">
    <property type="nucleotide sequence ID" value="XM_021986020.2"/>
</dbReference>
<dbReference type="InterPro" id="IPR030183">
    <property type="entry name" value="SLAC/SLAH"/>
</dbReference>
<dbReference type="InterPro" id="IPR038665">
    <property type="entry name" value="Voltage-dep_anion_channel_sf"/>
</dbReference>
<feature type="transmembrane region" description="Helical" evidence="12">
    <location>
        <begin position="94"/>
        <end position="112"/>
    </location>
</feature>
<comment type="similarity">
    <text evidence="3">Belongs to the SLAC1 S-type anion channel family.</text>
</comment>
<evidence type="ECO:0000256" key="2">
    <source>
        <dbReference type="ARBA" id="ARBA00004236"/>
    </source>
</evidence>
<keyword evidence="7 12" id="KW-0812">Transmembrane</keyword>
<keyword evidence="9" id="KW-0406">Ion transport</keyword>
<feature type="transmembrane region" description="Helical" evidence="12">
    <location>
        <begin position="214"/>
        <end position="235"/>
    </location>
</feature>
<dbReference type="CDD" id="cd09323">
    <property type="entry name" value="TDT_SLAC1_like"/>
    <property type="match status" value="1"/>
</dbReference>
<feature type="transmembrane region" description="Helical" evidence="12">
    <location>
        <begin position="280"/>
        <end position="298"/>
    </location>
</feature>
<dbReference type="GO" id="GO:0006873">
    <property type="term" value="P:intracellular monoatomic ion homeostasis"/>
    <property type="evidence" value="ECO:0007669"/>
    <property type="project" value="InterPro"/>
</dbReference>
<accession>A0A9R0I3B6</accession>
<evidence type="ECO:0000256" key="10">
    <source>
        <dbReference type="ARBA" id="ARBA00023136"/>
    </source>
</evidence>
<evidence type="ECO:0000256" key="1">
    <source>
        <dbReference type="ARBA" id="ARBA00004127"/>
    </source>
</evidence>
<feature type="transmembrane region" description="Helical" evidence="12">
    <location>
        <begin position="133"/>
        <end position="152"/>
    </location>
</feature>
<proteinExistence type="inferred from homology"/>
<evidence type="ECO:0000256" key="7">
    <source>
        <dbReference type="ARBA" id="ARBA00022692"/>
    </source>
</evidence>
<evidence type="ECO:0000256" key="11">
    <source>
        <dbReference type="ARBA" id="ARBA00054248"/>
    </source>
</evidence>
<feature type="transmembrane region" description="Helical" evidence="12">
    <location>
        <begin position="256"/>
        <end position="274"/>
    </location>
</feature>
<evidence type="ECO:0000256" key="12">
    <source>
        <dbReference type="SAM" id="Phobius"/>
    </source>
</evidence>
<reference evidence="14" key="2">
    <citation type="submission" date="2025-08" db="UniProtKB">
        <authorList>
            <consortium name="RefSeq"/>
        </authorList>
    </citation>
    <scope>IDENTIFICATION</scope>
    <source>
        <tissue evidence="14">Leaf</tissue>
    </source>
</reference>
<evidence type="ECO:0000256" key="9">
    <source>
        <dbReference type="ARBA" id="ARBA00023065"/>
    </source>
</evidence>
<evidence type="ECO:0000256" key="4">
    <source>
        <dbReference type="ARBA" id="ARBA00011233"/>
    </source>
</evidence>
<evidence type="ECO:0000313" key="13">
    <source>
        <dbReference type="Proteomes" id="UP000813463"/>
    </source>
</evidence>
<dbReference type="GO" id="GO:0005886">
    <property type="term" value="C:plasma membrane"/>
    <property type="evidence" value="ECO:0007669"/>
    <property type="project" value="UniProtKB-SubCell"/>
</dbReference>
<keyword evidence="5" id="KW-0813">Transport</keyword>
<dbReference type="InterPro" id="IPR004695">
    <property type="entry name" value="SLAC1/Mae1/Ssu1/TehA"/>
</dbReference>
<feature type="transmembrane region" description="Helical" evidence="12">
    <location>
        <begin position="338"/>
        <end position="361"/>
    </location>
</feature>
<dbReference type="FunFam" id="1.50.10.150:FF:000003">
    <property type="entry name" value="S-type anion channel SLAH1"/>
    <property type="match status" value="1"/>
</dbReference>
<evidence type="ECO:0000313" key="14">
    <source>
        <dbReference type="RefSeq" id="XP_021841712.1"/>
    </source>
</evidence>
<evidence type="ECO:0000256" key="8">
    <source>
        <dbReference type="ARBA" id="ARBA00022989"/>
    </source>
</evidence>
<dbReference type="OrthoDB" id="1867618at2759"/>
<dbReference type="Gene3D" id="1.50.10.150">
    <property type="entry name" value="Voltage-dependent anion channel"/>
    <property type="match status" value="1"/>
</dbReference>
<reference evidence="13" key="1">
    <citation type="journal article" date="2021" name="Nat. Commun.">
        <title>Genomic analyses provide insights into spinach domestication and the genetic basis of agronomic traits.</title>
        <authorList>
            <person name="Cai X."/>
            <person name="Sun X."/>
            <person name="Xu C."/>
            <person name="Sun H."/>
            <person name="Wang X."/>
            <person name="Ge C."/>
            <person name="Zhang Z."/>
            <person name="Wang Q."/>
            <person name="Fei Z."/>
            <person name="Jiao C."/>
            <person name="Wang Q."/>
        </authorList>
    </citation>
    <scope>NUCLEOTIDE SEQUENCE [LARGE SCALE GENOMIC DNA]</scope>
    <source>
        <strain evidence="13">cv. Varoflay</strain>
    </source>
</reference>
<dbReference type="PANTHER" id="PTHR31269:SF22">
    <property type="entry name" value="OS01G0247700 PROTEIN"/>
    <property type="match status" value="1"/>
</dbReference>
<dbReference type="GO" id="GO:0008308">
    <property type="term" value="F:voltage-gated monoatomic anion channel activity"/>
    <property type="evidence" value="ECO:0007669"/>
    <property type="project" value="InterPro"/>
</dbReference>
<sequence>MDTKACTNNKPALEVVIEDATTMSNNNDLIKKVGIYDNFISTVLTNFHAGYFRISLALCGQVLLWKTLVQYTKDNHDPHWHPVLLILPSTASTLLWSMALVVLITLSILYALRCLHHYDKVKEEFLHHVGVNYLFAPMMSYLLLLQTSPILVVPDGSIYQQITWWMVVIPIILLDIKLYGQWFIKGKRVLAKVANPACQLSVIANLIAAKEAVYMGWSEVALCFFALSMAHYLVLFVTLYQRHPGSNGFSPKLRPVFFLFIATPSMASLAWSSISGSFDAVSKMLFFLSMFLFMSLVCRPTLFKKSLRKFSVAWWSFSFPLTTLALASVKYAQEVKAGAAQTLALALSVTSMMVSLALMVFTTIKINTLCLTTHPNRTPKSFAM</sequence>
<name>A0A9R0I3B6_SPIOL</name>
<feature type="transmembrane region" description="Helical" evidence="12">
    <location>
        <begin position="310"/>
        <end position="332"/>
    </location>
</feature>
<evidence type="ECO:0000256" key="6">
    <source>
        <dbReference type="ARBA" id="ARBA00022475"/>
    </source>
</evidence>
<dbReference type="GO" id="GO:0012505">
    <property type="term" value="C:endomembrane system"/>
    <property type="evidence" value="ECO:0007669"/>
    <property type="project" value="UniProtKB-SubCell"/>
</dbReference>
<keyword evidence="8 12" id="KW-1133">Transmembrane helix</keyword>
<dbReference type="KEGG" id="soe:110781975"/>
<feature type="transmembrane region" description="Helical" evidence="12">
    <location>
        <begin position="158"/>
        <end position="177"/>
    </location>
</feature>
<protein>
    <submittedName>
        <fullName evidence="14">S-type anion channel SLAH1-like</fullName>
    </submittedName>
</protein>
<dbReference type="AlphaFoldDB" id="A0A9R0I3B6"/>
<evidence type="ECO:0000256" key="3">
    <source>
        <dbReference type="ARBA" id="ARBA00007808"/>
    </source>
</evidence>
<keyword evidence="13" id="KW-1185">Reference proteome</keyword>
<evidence type="ECO:0000256" key="5">
    <source>
        <dbReference type="ARBA" id="ARBA00022448"/>
    </source>
</evidence>
<comment type="subcellular location">
    <subcellularLocation>
        <location evidence="2">Cell membrane</location>
    </subcellularLocation>
    <subcellularLocation>
        <location evidence="1">Endomembrane system</location>
        <topology evidence="1">Multi-pass membrane protein</topology>
    </subcellularLocation>
</comment>
<keyword evidence="6" id="KW-1003">Cell membrane</keyword>
<organism evidence="13 14">
    <name type="scientific">Spinacia oleracea</name>
    <name type="common">Spinach</name>
    <dbReference type="NCBI Taxonomy" id="3562"/>
    <lineage>
        <taxon>Eukaryota</taxon>
        <taxon>Viridiplantae</taxon>
        <taxon>Streptophyta</taxon>
        <taxon>Embryophyta</taxon>
        <taxon>Tracheophyta</taxon>
        <taxon>Spermatophyta</taxon>
        <taxon>Magnoliopsida</taxon>
        <taxon>eudicotyledons</taxon>
        <taxon>Gunneridae</taxon>
        <taxon>Pentapetalae</taxon>
        <taxon>Caryophyllales</taxon>
        <taxon>Chenopodiaceae</taxon>
        <taxon>Chenopodioideae</taxon>
        <taxon>Anserineae</taxon>
        <taxon>Spinacia</taxon>
    </lineage>
</organism>
<gene>
    <name evidence="14" type="primary">LOC110781975</name>
</gene>
<comment type="function">
    <text evidence="11">Slow, weak voltage-dependent S-type anion efflux channel involved in maintenance of anion homeostasis.</text>
</comment>
<dbReference type="Pfam" id="PF03595">
    <property type="entry name" value="SLAC1"/>
    <property type="match status" value="1"/>
</dbReference>
<keyword evidence="10 12" id="KW-0472">Membrane</keyword>